<feature type="compositionally biased region" description="Polar residues" evidence="1">
    <location>
        <begin position="168"/>
        <end position="178"/>
    </location>
</feature>
<proteinExistence type="predicted"/>
<feature type="region of interest" description="Disordered" evidence="1">
    <location>
        <begin position="240"/>
        <end position="265"/>
    </location>
</feature>
<name>A0AAV9V9N5_9PEZI</name>
<feature type="region of interest" description="Disordered" evidence="1">
    <location>
        <begin position="600"/>
        <end position="628"/>
    </location>
</feature>
<sequence>MLPGRRVSARALAWRATGINFSQQVRFLASSKSLPLPKSIANASRINAILKVQKAVAATSSRLTLDSLTTDDQRRDYLWSRKQQLLRILPGREWRKVFAIARRLFEFDLLARPPSDKEFRKRMLENSGDLLIKLEQTPMWLTAEMDLLEGIDAPTDPKSSKITDTGKQEPSTESNVAEKNTPVEDTVVTGEPPEQKSLEDKKASSKIKITGLDQVSITPDVRLPEEKQEGEDVSRYRNIIISPESESTKPTATPSENPVEKSADKPIEKSIEKSAEQFLEKKATESTKEAIQIVFPEYEKIIKPTGREEESTVERLSLLQTPEDVTPPSFAILQKLSRTLTVEGVRPDLKPVFLPNQAAYALLAEATTLLEEACYEFIKKRAPSVTTWPTFDCPEAQEYKKWVDLIVKLGKEHSKDGFKLPPKFAEGVSYGDIIRNSAAHRLPIHAPKLRILLNRARVWVDSLDVPEISEKFARLEQSAADMQTDLEGSLSPVVDEIRVVLSRIKGRWEEVKRLENKILEIQKDIRREKSSIEVEERNMQDTLRKAQVVRYDQGQKFERDAFRQYVQGAHVNLGGSEVETEGIIDEWPEDENVIEELPVETELDSSGTKSLGAKPSQSDSKVTEKGKTSKIILSPKEVEDILATEESLFTETDRTQLARDSQGGLVTFKTDTLADIEELPSPGSRSSKKSKVITEGKKEKTDGKTLETGTATKKGELLKGAATRDEAVPNEKRGLDTRPDASKKSKEIKFEGANLSRDSDINSLKDSTTKWYNPLSWFR</sequence>
<evidence type="ECO:0000313" key="2">
    <source>
        <dbReference type="EMBL" id="KAK6357934.1"/>
    </source>
</evidence>
<feature type="compositionally biased region" description="Basic and acidic residues" evidence="1">
    <location>
        <begin position="158"/>
        <end position="167"/>
    </location>
</feature>
<comment type="caution">
    <text evidence="2">The sequence shown here is derived from an EMBL/GenBank/DDBJ whole genome shotgun (WGS) entry which is preliminary data.</text>
</comment>
<dbReference type="AlphaFoldDB" id="A0AAV9V9N5"/>
<protein>
    <submittedName>
        <fullName evidence="2">Uncharacterized protein</fullName>
    </submittedName>
</protein>
<evidence type="ECO:0000313" key="3">
    <source>
        <dbReference type="Proteomes" id="UP001373714"/>
    </source>
</evidence>
<feature type="compositionally biased region" description="Polar residues" evidence="1">
    <location>
        <begin position="244"/>
        <end position="256"/>
    </location>
</feature>
<organism evidence="2 3">
    <name type="scientific">Orbilia blumenaviensis</name>
    <dbReference type="NCBI Taxonomy" id="1796055"/>
    <lineage>
        <taxon>Eukaryota</taxon>
        <taxon>Fungi</taxon>
        <taxon>Dikarya</taxon>
        <taxon>Ascomycota</taxon>
        <taxon>Pezizomycotina</taxon>
        <taxon>Orbiliomycetes</taxon>
        <taxon>Orbiliales</taxon>
        <taxon>Orbiliaceae</taxon>
        <taxon>Orbilia</taxon>
    </lineage>
</organism>
<gene>
    <name evidence="2" type="ORF">TWF730_007290</name>
</gene>
<feature type="region of interest" description="Disordered" evidence="1">
    <location>
        <begin position="151"/>
        <end position="205"/>
    </location>
</feature>
<dbReference type="EMBL" id="JAVHNS010000004">
    <property type="protein sequence ID" value="KAK6357934.1"/>
    <property type="molecule type" value="Genomic_DNA"/>
</dbReference>
<feature type="compositionally biased region" description="Basic and acidic residues" evidence="1">
    <location>
        <begin position="193"/>
        <end position="203"/>
    </location>
</feature>
<feature type="compositionally biased region" description="Polar residues" evidence="1">
    <location>
        <begin position="604"/>
        <end position="620"/>
    </location>
</feature>
<keyword evidence="3" id="KW-1185">Reference proteome</keyword>
<reference evidence="2 3" key="1">
    <citation type="submission" date="2019-10" db="EMBL/GenBank/DDBJ databases">
        <authorList>
            <person name="Palmer J.M."/>
        </authorList>
    </citation>
    <scope>NUCLEOTIDE SEQUENCE [LARGE SCALE GENOMIC DNA]</scope>
    <source>
        <strain evidence="2 3">TWF730</strain>
    </source>
</reference>
<feature type="compositionally biased region" description="Basic and acidic residues" evidence="1">
    <location>
        <begin position="692"/>
        <end position="705"/>
    </location>
</feature>
<evidence type="ECO:0000256" key="1">
    <source>
        <dbReference type="SAM" id="MobiDB-lite"/>
    </source>
</evidence>
<dbReference type="Proteomes" id="UP001373714">
    <property type="component" value="Unassembled WGS sequence"/>
</dbReference>
<accession>A0AAV9V9N5</accession>
<feature type="region of interest" description="Disordered" evidence="1">
    <location>
        <begin position="676"/>
        <end position="749"/>
    </location>
</feature>
<feature type="compositionally biased region" description="Basic and acidic residues" evidence="1">
    <location>
        <begin position="713"/>
        <end position="749"/>
    </location>
</feature>